<feature type="compositionally biased region" description="Basic and acidic residues" evidence="1">
    <location>
        <begin position="1807"/>
        <end position="1816"/>
    </location>
</feature>
<feature type="compositionally biased region" description="Acidic residues" evidence="1">
    <location>
        <begin position="409"/>
        <end position="418"/>
    </location>
</feature>
<evidence type="ECO:0000313" key="2">
    <source>
        <dbReference type="EMBL" id="KAK0399974.1"/>
    </source>
</evidence>
<feature type="compositionally biased region" description="Low complexity" evidence="1">
    <location>
        <begin position="1595"/>
        <end position="1607"/>
    </location>
</feature>
<feature type="compositionally biased region" description="Low complexity" evidence="1">
    <location>
        <begin position="2009"/>
        <end position="2046"/>
    </location>
</feature>
<reference evidence="2" key="1">
    <citation type="submission" date="2023-06" db="EMBL/GenBank/DDBJ databases">
        <title>Genomic analysis of the entomopathogenic nematode Steinernema hermaphroditum.</title>
        <authorList>
            <person name="Schwarz E.M."/>
            <person name="Heppert J.K."/>
            <person name="Baniya A."/>
            <person name="Schwartz H.T."/>
            <person name="Tan C.-H."/>
            <person name="Antoshechkin I."/>
            <person name="Sternberg P.W."/>
            <person name="Goodrich-Blair H."/>
            <person name="Dillman A.R."/>
        </authorList>
    </citation>
    <scope>NUCLEOTIDE SEQUENCE</scope>
    <source>
        <strain evidence="2">PS9179</strain>
        <tissue evidence="2">Whole animal</tissue>
    </source>
</reference>
<organism evidence="2 3">
    <name type="scientific">Steinernema hermaphroditum</name>
    <dbReference type="NCBI Taxonomy" id="289476"/>
    <lineage>
        <taxon>Eukaryota</taxon>
        <taxon>Metazoa</taxon>
        <taxon>Ecdysozoa</taxon>
        <taxon>Nematoda</taxon>
        <taxon>Chromadorea</taxon>
        <taxon>Rhabditida</taxon>
        <taxon>Tylenchina</taxon>
        <taxon>Panagrolaimomorpha</taxon>
        <taxon>Strongyloidoidea</taxon>
        <taxon>Steinernematidae</taxon>
        <taxon>Steinernema</taxon>
    </lineage>
</organism>
<feature type="region of interest" description="Disordered" evidence="1">
    <location>
        <begin position="133"/>
        <end position="300"/>
    </location>
</feature>
<feature type="compositionally biased region" description="Low complexity" evidence="1">
    <location>
        <begin position="1474"/>
        <end position="1485"/>
    </location>
</feature>
<feature type="compositionally biased region" description="Low complexity" evidence="1">
    <location>
        <begin position="1452"/>
        <end position="1465"/>
    </location>
</feature>
<feature type="compositionally biased region" description="Polar residues" evidence="1">
    <location>
        <begin position="172"/>
        <end position="184"/>
    </location>
</feature>
<evidence type="ECO:0000256" key="1">
    <source>
        <dbReference type="SAM" id="MobiDB-lite"/>
    </source>
</evidence>
<comment type="caution">
    <text evidence="2">The sequence shown here is derived from an EMBL/GenBank/DDBJ whole genome shotgun (WGS) entry which is preliminary data.</text>
</comment>
<name>A0AA39H735_9BILA</name>
<feature type="compositionally biased region" description="Acidic residues" evidence="1">
    <location>
        <begin position="646"/>
        <end position="655"/>
    </location>
</feature>
<keyword evidence="3" id="KW-1185">Reference proteome</keyword>
<feature type="compositionally biased region" description="Basic and acidic residues" evidence="1">
    <location>
        <begin position="1688"/>
        <end position="1705"/>
    </location>
</feature>
<feature type="region of interest" description="Disordered" evidence="1">
    <location>
        <begin position="1310"/>
        <end position="1350"/>
    </location>
</feature>
<sequence length="2082" mass="228409">MEEQAGPNRPQANGERRGNGIQHVQNEYSSDDSENDVEEIEENNNDYQNDLDREEAIFGNRKSAESEKGSEEEEDSDNYFNRVGRHRGGRLQNVTTSNNTARGNHIIATQRLNSYVRKQANLIEMRNLTNNNAPLNGASSSNGSANNPAPGQPLNSNPVNGAPRPNGANFPGSLNNNRSANNPAPDNRPASDPVPNNRPANNPAPDNRPANNPALNRRPANNPAPDNRPANNPAPSSRPANNPAPNNRPANNPAPNSRPTNNAAPNNRPANNPAPNQPSNNNPVNGVPRANGANFSGRSYHLSHAHENDDLPEIFVEEGAPPQADEQINNVNEAIVEMNNLNLPPPSPSNPVVMEDMFDLGDQDEDEDENQEDMNDDVAVVAQNVVNNEADSTSERGRQPEQQQQPVGEQDDNDEEDYGFGGSVDLRHVEMFPLMQDDAEQPVPEEVLDEPERPVVVPHDNPREWAFAQPPRPPAAAAAAAPAAGAAAAPAAGAAAAPAAGAAAAPAAGAAAAPAAAAAAAPAARAPAEPAAQPVAQAGNAPAQQAGAAPEPAAQAAAEPANAPAPENAGPIAGEPEAAPAPGAVVPRAPAVAAAIAPVPAGPAAPAAAAPAPASAAVAASQRDTERYEQDEPDSTNQELNLVEDIISDDSDSNIEAEAAPPVEQPIEQQVEQLQLNAPNEEEDEEEEEQGPAVDVRQRDVEERPVNVVKVEPLHSRDQVAVRQNNADEPSTVESATHRRSTVRMGGPSQESDEPGPSRGRRARRANAEVRVEKMELEQVENAESALQHDTDTSSGSPQEQEDTGRKRGRRKSVQKPVEATRRSARQNRSQPPTRGGKRQPQRKNSRIAAKNDKELPTVEATFDGSFEAMESDRSKGTVQKIIIENVREYFSKSFVNQLHKEHITKQQPVASCFYTAPQIVTETVSFSAVSSVNTVKALPAVDKMTSAEGSPETMQTARSSGSANSGSTAYEDAREFFENEVPVKAPSPPSPIREYILPPGFEASDEEDDIEPLGDIIPVPVPTPAPVKKAREPVRRGRGGGNIVSVGIYKHVMIPARKRRGRPPTKRNNIVEPEELPVVKMQSDAASAEIVHVNDAELPINDINDEVEEPQEPEEVQTVEVVNEPVEEEASPPAVVAHRPRSRTRRRRSGVDMLISHCRDTKVLTEEELQALKDGRNIQPTGMRPRPRRSNSSTGSRDNSNNGRPASVYTAPRARSPVKRLDVEHELDIMIAARELQRKPRKTREPQNNDVEEMEEIPPFNEVGYEEYDYNPELRYEVVEQFFDSYYDYMMQHNFENVWEFDISKNSPKKTRSVSRARSRTPARPKSRGRRSGRSSMAPYSDVEDNDIRLTSRHKNTDFELFKYLRSEQFKKDRHNRNERIRRQRVKVERDLEKENPDYQEKSRKQKADLDRQFEEGGIWELAQAGAQAMLDEINANERNNKKAAAKRGRSSSAALRRSNSAAAPRQRKARGSRSAAASTTATPGRRRSAAVPNAVDDDVFDQAEFNAELSAALEDETFRARATTPNGTFRFGKYATIDFGDNPLYSPCKPYSGFIPYTGPPVPSGRRSQYRSPNPSGNEAGPSRGTSRRRSRASQSASRPQSRAPSRPRPPPTPSVPDDLYKGPRTRSRSRSRAALEASNRIALAQSRGSSPRRGVGFSEPEPTPKRFHTKAQRAQTPGPNRSRLFGKEPKEPSQRGRKRGTDHDDEGEGSSRQIKRSRRRSERSPEPRRTPGTKRSRKRRSPESDDDDSNDEAPPVALKLQSAKKPRIADEHEQNEFVDIEGDNAVLNEEAGADEPEPAAGASVRDDENGHPEYEDDFDPDQPSTSRAAMQPRRLKPKPAPKIKRDRDHDRHVHGHRRSHQHGHCAHSPQRRKQKKKDGGYKVGDSILKGSTNVFNNSLVTLYCVKCQRRPPHVRMENANPQDEYFECCFCKTRIFLYRNNDNNTSQPDPPKADKYTEETIRFKQLGTGKARDQSEASSHMPEVDDSWSTDSDNHLEDEEADPQPSTSSSRKTSTKYNSRKLLPNVSDLPQSSTSSDSSKPVSNEPAALSNESDDDEDDVMSKGKPGRAPGRGRKGPTH</sequence>
<protein>
    <submittedName>
        <fullName evidence="2">Uncharacterized protein</fullName>
    </submittedName>
</protein>
<feature type="compositionally biased region" description="Low complexity" evidence="1">
    <location>
        <begin position="195"/>
        <end position="283"/>
    </location>
</feature>
<dbReference type="Proteomes" id="UP001175271">
    <property type="component" value="Unassembled WGS sequence"/>
</dbReference>
<feature type="compositionally biased region" description="Basic and acidic residues" evidence="1">
    <location>
        <begin position="696"/>
        <end position="705"/>
    </location>
</feature>
<feature type="region of interest" description="Disordered" evidence="1">
    <location>
        <begin position="1969"/>
        <end position="2082"/>
    </location>
</feature>
<dbReference type="PANTHER" id="PTHR48148:SF3">
    <property type="entry name" value="KERATINOCYTE PROLINE-RICH PROTEIN"/>
    <property type="match status" value="1"/>
</dbReference>
<evidence type="ECO:0000313" key="3">
    <source>
        <dbReference type="Proteomes" id="UP001175271"/>
    </source>
</evidence>
<feature type="compositionally biased region" description="Low complexity" evidence="1">
    <location>
        <begin position="656"/>
        <end position="676"/>
    </location>
</feature>
<feature type="compositionally biased region" description="Polar residues" evidence="1">
    <location>
        <begin position="722"/>
        <end position="735"/>
    </location>
</feature>
<feature type="region of interest" description="Disordered" evidence="1">
    <location>
        <begin position="1126"/>
        <end position="1151"/>
    </location>
</feature>
<feature type="compositionally biased region" description="Low complexity" evidence="1">
    <location>
        <begin position="601"/>
        <end position="622"/>
    </location>
</feature>
<feature type="compositionally biased region" description="Polar residues" evidence="1">
    <location>
        <begin position="953"/>
        <end position="968"/>
    </location>
</feature>
<feature type="compositionally biased region" description="Acidic residues" evidence="1">
    <location>
        <begin position="29"/>
        <end position="44"/>
    </location>
</feature>
<feature type="compositionally biased region" description="Basic and acidic residues" evidence="1">
    <location>
        <begin position="50"/>
        <end position="69"/>
    </location>
</feature>
<feature type="compositionally biased region" description="Low complexity" evidence="1">
    <location>
        <begin position="133"/>
        <end position="149"/>
    </location>
</feature>
<feature type="compositionally biased region" description="Basic residues" evidence="1">
    <location>
        <begin position="1836"/>
        <end position="1845"/>
    </location>
</feature>
<feature type="compositionally biased region" description="Basic residues" evidence="1">
    <location>
        <begin position="1855"/>
        <end position="1879"/>
    </location>
</feature>
<feature type="region of interest" description="Disordered" evidence="1">
    <location>
        <begin position="1389"/>
        <end position="1410"/>
    </location>
</feature>
<feature type="region of interest" description="Disordered" evidence="1">
    <location>
        <begin position="1171"/>
        <end position="1218"/>
    </location>
</feature>
<feature type="region of interest" description="Disordered" evidence="1">
    <location>
        <begin position="947"/>
        <end position="968"/>
    </location>
</feature>
<feature type="region of interest" description="Disordered" evidence="1">
    <location>
        <begin position="601"/>
        <end position="857"/>
    </location>
</feature>
<feature type="compositionally biased region" description="Basic residues" evidence="1">
    <location>
        <begin position="1310"/>
        <end position="1334"/>
    </location>
</feature>
<gene>
    <name evidence="2" type="ORF">QR680_003299</name>
</gene>
<feature type="compositionally biased region" description="Acidic residues" evidence="1">
    <location>
        <begin position="680"/>
        <end position="690"/>
    </location>
</feature>
<dbReference type="PANTHER" id="PTHR48148">
    <property type="entry name" value="KERATINOCYTE PROLINE-RICH PROTEIN"/>
    <property type="match status" value="1"/>
</dbReference>
<feature type="region of interest" description="Disordered" evidence="1">
    <location>
        <begin position="1441"/>
        <end position="1497"/>
    </location>
</feature>
<feature type="compositionally biased region" description="Basic residues" evidence="1">
    <location>
        <begin position="836"/>
        <end position="846"/>
    </location>
</feature>
<feature type="region of interest" description="Disordered" evidence="1">
    <location>
        <begin position="1561"/>
        <end position="1887"/>
    </location>
</feature>
<proteinExistence type="predicted"/>
<feature type="compositionally biased region" description="Polar residues" evidence="1">
    <location>
        <begin position="1191"/>
        <end position="1205"/>
    </location>
</feature>
<feature type="region of interest" description="Disordered" evidence="1">
    <location>
        <begin position="1"/>
        <end position="98"/>
    </location>
</feature>
<feature type="compositionally biased region" description="Low complexity" evidence="1">
    <location>
        <begin position="475"/>
        <end position="583"/>
    </location>
</feature>
<feature type="compositionally biased region" description="Basic residues" evidence="1">
    <location>
        <begin position="1139"/>
        <end position="1149"/>
    </location>
</feature>
<feature type="compositionally biased region" description="Acidic residues" evidence="1">
    <location>
        <begin position="362"/>
        <end position="376"/>
    </location>
</feature>
<feature type="compositionally biased region" description="Low complexity" evidence="1">
    <location>
        <begin position="377"/>
        <end position="391"/>
    </location>
</feature>
<feature type="compositionally biased region" description="Basic residues" evidence="1">
    <location>
        <begin position="1734"/>
        <end position="1743"/>
    </location>
</feature>
<feature type="region of interest" description="Disordered" evidence="1">
    <location>
        <begin position="362"/>
        <end position="583"/>
    </location>
</feature>
<feature type="region of interest" description="Disordered" evidence="1">
    <location>
        <begin position="1016"/>
        <end position="1040"/>
    </location>
</feature>
<feature type="compositionally biased region" description="Polar residues" evidence="1">
    <location>
        <begin position="1568"/>
        <end position="1579"/>
    </location>
</feature>
<feature type="compositionally biased region" description="Basic and acidic residues" evidence="1">
    <location>
        <begin position="766"/>
        <end position="777"/>
    </location>
</feature>
<accession>A0AA39H735</accession>
<dbReference type="EMBL" id="JAUCMV010000005">
    <property type="protein sequence ID" value="KAK0399974.1"/>
    <property type="molecule type" value="Genomic_DNA"/>
</dbReference>